<proteinExistence type="predicted"/>
<dbReference type="EMBL" id="CAFBPS010000047">
    <property type="protein sequence ID" value="CAB5029010.1"/>
    <property type="molecule type" value="Genomic_DNA"/>
</dbReference>
<evidence type="ECO:0000313" key="1">
    <source>
        <dbReference type="EMBL" id="CAB4781592.1"/>
    </source>
</evidence>
<reference evidence="1" key="1">
    <citation type="submission" date="2020-05" db="EMBL/GenBank/DDBJ databases">
        <authorList>
            <person name="Chiriac C."/>
            <person name="Salcher M."/>
            <person name="Ghai R."/>
            <person name="Kavagutti S V."/>
        </authorList>
    </citation>
    <scope>NUCLEOTIDE SEQUENCE</scope>
</reference>
<accession>A0A6J6W8Z7</accession>
<dbReference type="InterPro" id="IPR036249">
    <property type="entry name" value="Thioredoxin-like_sf"/>
</dbReference>
<dbReference type="SUPFAM" id="SSF52833">
    <property type="entry name" value="Thioredoxin-like"/>
    <property type="match status" value="1"/>
</dbReference>
<dbReference type="InterPro" id="IPR011990">
    <property type="entry name" value="TPR-like_helical_dom_sf"/>
</dbReference>
<dbReference type="SMART" id="SM00028">
    <property type="entry name" value="TPR"/>
    <property type="match status" value="1"/>
</dbReference>
<dbReference type="InterPro" id="IPR019734">
    <property type="entry name" value="TPR_rpt"/>
</dbReference>
<dbReference type="Gene3D" id="3.40.30.10">
    <property type="entry name" value="Glutaredoxin"/>
    <property type="match status" value="1"/>
</dbReference>
<name>A0A6J6W8Z7_9ZZZZ</name>
<evidence type="ECO:0000313" key="4">
    <source>
        <dbReference type="EMBL" id="CAB5029010.1"/>
    </source>
</evidence>
<organism evidence="1">
    <name type="scientific">freshwater metagenome</name>
    <dbReference type="NCBI Taxonomy" id="449393"/>
    <lineage>
        <taxon>unclassified sequences</taxon>
        <taxon>metagenomes</taxon>
        <taxon>ecological metagenomes</taxon>
    </lineage>
</organism>
<dbReference type="EMBL" id="CAFBMF010000022">
    <property type="protein sequence ID" value="CAB4893452.1"/>
    <property type="molecule type" value="Genomic_DNA"/>
</dbReference>
<evidence type="ECO:0000313" key="2">
    <source>
        <dbReference type="EMBL" id="CAB4879230.1"/>
    </source>
</evidence>
<protein>
    <submittedName>
        <fullName evidence="1">Unannotated protein</fullName>
    </submittedName>
</protein>
<dbReference type="EMBL" id="CAFBLJ010000097">
    <property type="protein sequence ID" value="CAB4879230.1"/>
    <property type="molecule type" value="Genomic_DNA"/>
</dbReference>
<dbReference type="EMBL" id="CAEZZP010000114">
    <property type="protein sequence ID" value="CAB4781592.1"/>
    <property type="molecule type" value="Genomic_DNA"/>
</dbReference>
<evidence type="ECO:0000313" key="3">
    <source>
        <dbReference type="EMBL" id="CAB4893452.1"/>
    </source>
</evidence>
<gene>
    <name evidence="1" type="ORF">UFOPK2880_01480</name>
    <name evidence="2" type="ORF">UFOPK3304_01482</name>
    <name evidence="3" type="ORF">UFOPK3494_00530</name>
    <name evidence="4" type="ORF">UFOPK4134_00793</name>
</gene>
<dbReference type="SUPFAM" id="SSF48452">
    <property type="entry name" value="TPR-like"/>
    <property type="match status" value="1"/>
</dbReference>
<dbReference type="AlphaFoldDB" id="A0A6J6W8Z7"/>
<sequence>MPGWQALNNEIASLGATVVTVALDIDPALAKPWNDLANPNHPSLVDTLHITNSLFGFTNIPMAAWIDEEGNLVRPAEGASIERSPLRDMEIPEGLPEQLNKMMHAVKAIPDDGEAYREAILDWVRKGSNSEFALTPDEVIARSQPRSDNEARATACFELGEYFHRLGNSETAVKWWKEAHRLHPQNLTYKRQAWTLVTTPAGATEYDLMQGPNDVYDSNLVDEVTGEGGFGQFIIRPRL</sequence>
<dbReference type="PROSITE" id="PS50005">
    <property type="entry name" value="TPR"/>
    <property type="match status" value="1"/>
</dbReference>